<protein>
    <recommendedName>
        <fullName evidence="3">Nuclear receptor 2C2-associated protein</fullName>
    </recommendedName>
</protein>
<comment type="caution">
    <text evidence="1">The sequence shown here is derived from an EMBL/GenBank/DDBJ whole genome shotgun (WGS) entry which is preliminary data.</text>
</comment>
<dbReference type="Pfam" id="PF22633">
    <property type="entry name" value="F5_F8_type_C_2"/>
    <property type="match status" value="1"/>
</dbReference>
<evidence type="ECO:0000313" key="2">
    <source>
        <dbReference type="Proteomes" id="UP001258017"/>
    </source>
</evidence>
<organism evidence="1 2">
    <name type="scientific">Odynerus spinipes</name>
    <dbReference type="NCBI Taxonomy" id="1348599"/>
    <lineage>
        <taxon>Eukaryota</taxon>
        <taxon>Metazoa</taxon>
        <taxon>Ecdysozoa</taxon>
        <taxon>Arthropoda</taxon>
        <taxon>Hexapoda</taxon>
        <taxon>Insecta</taxon>
        <taxon>Pterygota</taxon>
        <taxon>Neoptera</taxon>
        <taxon>Endopterygota</taxon>
        <taxon>Hymenoptera</taxon>
        <taxon>Apocrita</taxon>
        <taxon>Aculeata</taxon>
        <taxon>Vespoidea</taxon>
        <taxon>Vespidae</taxon>
        <taxon>Eumeninae</taxon>
        <taxon>Odynerus</taxon>
    </lineage>
</organism>
<dbReference type="AlphaFoldDB" id="A0AAD9RT42"/>
<dbReference type="SUPFAM" id="SSF49785">
    <property type="entry name" value="Galactose-binding domain-like"/>
    <property type="match status" value="1"/>
</dbReference>
<dbReference type="Gene3D" id="2.60.120.260">
    <property type="entry name" value="Galactose-binding domain-like"/>
    <property type="match status" value="1"/>
</dbReference>
<name>A0AAD9RT42_9HYME</name>
<accession>A0AAD9RT42</accession>
<dbReference type="Proteomes" id="UP001258017">
    <property type="component" value="Unassembled WGS sequence"/>
</dbReference>
<sequence>MTCLLKECKFECRVSSVLNKNTRFYGKQYMFDNTSETCWHSDAGMQQWVLINFENVCTISAFEIEFQGGFAGKDCYVEIADNDNCTVCA</sequence>
<keyword evidence="2" id="KW-1185">Reference proteome</keyword>
<evidence type="ECO:0000313" key="1">
    <source>
        <dbReference type="EMBL" id="KAK2585447.1"/>
    </source>
</evidence>
<gene>
    <name evidence="1" type="ORF">KPH14_010110</name>
</gene>
<reference evidence="1" key="1">
    <citation type="submission" date="2021-08" db="EMBL/GenBank/DDBJ databases">
        <authorList>
            <person name="Misof B."/>
            <person name="Oliver O."/>
            <person name="Podsiadlowski L."/>
            <person name="Donath A."/>
            <person name="Peters R."/>
            <person name="Mayer C."/>
            <person name="Rust J."/>
            <person name="Gunkel S."/>
            <person name="Lesny P."/>
            <person name="Martin S."/>
            <person name="Oeyen J.P."/>
            <person name="Petersen M."/>
            <person name="Panagiotis P."/>
            <person name="Wilbrandt J."/>
            <person name="Tanja T."/>
        </authorList>
    </citation>
    <scope>NUCLEOTIDE SEQUENCE</scope>
    <source>
        <strain evidence="1">GBR_01_08_01A</strain>
        <tissue evidence="1">Thorax + abdomen</tissue>
    </source>
</reference>
<dbReference type="InterPro" id="IPR008979">
    <property type="entry name" value="Galactose-bd-like_sf"/>
</dbReference>
<dbReference type="EMBL" id="JAIFRP010000021">
    <property type="protein sequence ID" value="KAK2585447.1"/>
    <property type="molecule type" value="Genomic_DNA"/>
</dbReference>
<proteinExistence type="predicted"/>
<reference evidence="1" key="2">
    <citation type="journal article" date="2023" name="Commun. Biol.">
        <title>Intrasexual cuticular hydrocarbon dimorphism in a wasp sheds light on hydrocarbon biosynthesis genes in Hymenoptera.</title>
        <authorList>
            <person name="Moris V.C."/>
            <person name="Podsiadlowski L."/>
            <person name="Martin S."/>
            <person name="Oeyen J.P."/>
            <person name="Donath A."/>
            <person name="Petersen M."/>
            <person name="Wilbrandt J."/>
            <person name="Misof B."/>
            <person name="Liedtke D."/>
            <person name="Thamm M."/>
            <person name="Scheiner R."/>
            <person name="Schmitt T."/>
            <person name="Niehuis O."/>
        </authorList>
    </citation>
    <scope>NUCLEOTIDE SEQUENCE</scope>
    <source>
        <strain evidence="1">GBR_01_08_01A</strain>
    </source>
</reference>
<evidence type="ECO:0008006" key="3">
    <source>
        <dbReference type="Google" id="ProtNLM"/>
    </source>
</evidence>